<dbReference type="AlphaFoldDB" id="A0A0S3T8E8"/>
<keyword evidence="3" id="KW-1185">Reference proteome</keyword>
<protein>
    <submittedName>
        <fullName evidence="2">Uncharacterized protein</fullName>
    </submittedName>
</protein>
<sequence length="187" mass="20688">MERMNSGGSSIRRRSLSISSHVSYHIENDGENESVSEAGDIGDRALGSRRFSESNSFRLSFNNRSKKEVVVSIADEHRSHPNSSVGPLPPVFTSLSPLSTNGIVGFEDIEHTPRIPPFCRGPLEPKENQELIREAILAPFLVMPNLCASLSTKEPVQRVRPTLIGPRRSPSLTRKTYSISPRNLLQA</sequence>
<organism evidence="2 3">
    <name type="scientific">Vigna angularis var. angularis</name>
    <dbReference type="NCBI Taxonomy" id="157739"/>
    <lineage>
        <taxon>Eukaryota</taxon>
        <taxon>Viridiplantae</taxon>
        <taxon>Streptophyta</taxon>
        <taxon>Embryophyta</taxon>
        <taxon>Tracheophyta</taxon>
        <taxon>Spermatophyta</taxon>
        <taxon>Magnoliopsida</taxon>
        <taxon>eudicotyledons</taxon>
        <taxon>Gunneridae</taxon>
        <taxon>Pentapetalae</taxon>
        <taxon>rosids</taxon>
        <taxon>fabids</taxon>
        <taxon>Fabales</taxon>
        <taxon>Fabaceae</taxon>
        <taxon>Papilionoideae</taxon>
        <taxon>50 kb inversion clade</taxon>
        <taxon>NPAAA clade</taxon>
        <taxon>indigoferoid/millettioid clade</taxon>
        <taxon>Phaseoleae</taxon>
        <taxon>Vigna</taxon>
    </lineage>
</organism>
<accession>A0A0S3T8E8</accession>
<evidence type="ECO:0000313" key="3">
    <source>
        <dbReference type="Proteomes" id="UP000291084"/>
    </source>
</evidence>
<dbReference type="Proteomes" id="UP000291084">
    <property type="component" value="Chromosome 11"/>
</dbReference>
<name>A0A0S3T8E8_PHAAN</name>
<dbReference type="EMBL" id="AP015044">
    <property type="protein sequence ID" value="BAU01185.1"/>
    <property type="molecule type" value="Genomic_DNA"/>
</dbReference>
<gene>
    <name evidence="2" type="primary">Vigan.11G036300</name>
    <name evidence="2" type="ORF">VIGAN_11036300</name>
</gene>
<evidence type="ECO:0000256" key="1">
    <source>
        <dbReference type="SAM" id="MobiDB-lite"/>
    </source>
</evidence>
<feature type="compositionally biased region" description="Polar residues" evidence="1">
    <location>
        <begin position="170"/>
        <end position="187"/>
    </location>
</feature>
<evidence type="ECO:0000313" key="2">
    <source>
        <dbReference type="EMBL" id="BAU01185.1"/>
    </source>
</evidence>
<proteinExistence type="predicted"/>
<reference evidence="2 3" key="1">
    <citation type="journal article" date="2015" name="Sci. Rep.">
        <title>The power of single molecule real-time sequencing technology in the de novo assembly of a eukaryotic genome.</title>
        <authorList>
            <person name="Sakai H."/>
            <person name="Naito K."/>
            <person name="Ogiso-Tanaka E."/>
            <person name="Takahashi Y."/>
            <person name="Iseki K."/>
            <person name="Muto C."/>
            <person name="Satou K."/>
            <person name="Teruya K."/>
            <person name="Shiroma A."/>
            <person name="Shimoji M."/>
            <person name="Hirano T."/>
            <person name="Itoh T."/>
            <person name="Kaga A."/>
            <person name="Tomooka N."/>
        </authorList>
    </citation>
    <scope>NUCLEOTIDE SEQUENCE [LARGE SCALE GENOMIC DNA]</scope>
    <source>
        <strain evidence="3">cv. Shumari</strain>
    </source>
</reference>
<feature type="region of interest" description="Disordered" evidence="1">
    <location>
        <begin position="162"/>
        <end position="187"/>
    </location>
</feature>